<feature type="region of interest" description="Disordered" evidence="5">
    <location>
        <begin position="1"/>
        <end position="55"/>
    </location>
</feature>
<feature type="domain" description="Motilin/ghrelin-associated peptide" evidence="6">
    <location>
        <begin position="142"/>
        <end position="182"/>
    </location>
</feature>
<keyword evidence="7" id="KW-1185">Reference proteome</keyword>
<dbReference type="PANTHER" id="PTHR14156:SF0">
    <property type="entry name" value="PROMOTILIN"/>
    <property type="match status" value="1"/>
</dbReference>
<dbReference type="GO" id="GO:0005576">
    <property type="term" value="C:extracellular region"/>
    <property type="evidence" value="ECO:0007669"/>
    <property type="project" value="UniProtKB-SubCell"/>
</dbReference>
<dbReference type="OrthoDB" id="9937685at2759"/>
<keyword evidence="3" id="KW-0964">Secreted</keyword>
<dbReference type="CTD" id="4295"/>
<proteinExistence type="inferred from homology"/>
<dbReference type="InParanoid" id="A0A6P7ZV96"/>
<evidence type="ECO:0000256" key="4">
    <source>
        <dbReference type="ARBA" id="ARBA00022702"/>
    </source>
</evidence>
<organism evidence="7 8">
    <name type="scientific">Microcaecilia unicolor</name>
    <dbReference type="NCBI Taxonomy" id="1415580"/>
    <lineage>
        <taxon>Eukaryota</taxon>
        <taxon>Metazoa</taxon>
        <taxon>Chordata</taxon>
        <taxon>Craniata</taxon>
        <taxon>Vertebrata</taxon>
        <taxon>Euteleostomi</taxon>
        <taxon>Amphibia</taxon>
        <taxon>Gymnophiona</taxon>
        <taxon>Siphonopidae</taxon>
        <taxon>Microcaecilia</taxon>
    </lineage>
</organism>
<accession>A0A6P7ZV96</accession>
<evidence type="ECO:0000313" key="8">
    <source>
        <dbReference type="RefSeq" id="XP_030077539.1"/>
    </source>
</evidence>
<protein>
    <submittedName>
        <fullName evidence="8">Promotilin</fullName>
    </submittedName>
</protein>
<dbReference type="FunCoup" id="A0A6P7ZV96">
    <property type="interactions" value="349"/>
</dbReference>
<evidence type="ECO:0000259" key="6">
    <source>
        <dbReference type="Pfam" id="PF04643"/>
    </source>
</evidence>
<evidence type="ECO:0000256" key="5">
    <source>
        <dbReference type="SAM" id="MobiDB-lite"/>
    </source>
</evidence>
<feature type="compositionally biased region" description="Basic and acidic residues" evidence="5">
    <location>
        <begin position="1"/>
        <end position="16"/>
    </location>
</feature>
<keyword evidence="4" id="KW-0372">Hormone</keyword>
<dbReference type="PANTHER" id="PTHR14156">
    <property type="entry name" value="MOTILIN"/>
    <property type="match status" value="1"/>
</dbReference>
<comment type="similarity">
    <text evidence="2">Belongs to the motilin family.</text>
</comment>
<dbReference type="GO" id="GO:0005179">
    <property type="term" value="F:hormone activity"/>
    <property type="evidence" value="ECO:0007669"/>
    <property type="project" value="UniProtKB-KW"/>
</dbReference>
<sequence length="187" mass="21416">MACEKECHSPKLDPRFLPRRHQPHEAAAEEVAQPGFNRSATGTEQRAIPGRKNQKTKEPILRRLTSAHCLSMVSQKVAALLLVVYVMVLLVERSEGYISFVSHNDATKMKDRERNRVLKKSVNLQPRSEEEGYMNIMDYDNRDEAEIIKLTAPVESGMRVDSKQLQKYQLLLEMLLNEKIPEAQKAD</sequence>
<dbReference type="Proteomes" id="UP000515156">
    <property type="component" value="Chromosome 12"/>
</dbReference>
<dbReference type="Pfam" id="PF04643">
    <property type="entry name" value="Motilin_assoc"/>
    <property type="match status" value="1"/>
</dbReference>
<evidence type="ECO:0000256" key="3">
    <source>
        <dbReference type="ARBA" id="ARBA00022525"/>
    </source>
</evidence>
<dbReference type="GeneID" id="115482111"/>
<dbReference type="InterPro" id="IPR006737">
    <property type="entry name" value="Motilin_assoc"/>
</dbReference>
<evidence type="ECO:0000313" key="7">
    <source>
        <dbReference type="Proteomes" id="UP000515156"/>
    </source>
</evidence>
<name>A0A6P7ZV96_9AMPH</name>
<evidence type="ECO:0000256" key="2">
    <source>
        <dbReference type="ARBA" id="ARBA00006473"/>
    </source>
</evidence>
<dbReference type="KEGG" id="muo:115482111"/>
<evidence type="ECO:0000256" key="1">
    <source>
        <dbReference type="ARBA" id="ARBA00004613"/>
    </source>
</evidence>
<dbReference type="InterPro" id="IPR015662">
    <property type="entry name" value="Promotilin"/>
</dbReference>
<dbReference type="AlphaFoldDB" id="A0A6P7ZV96"/>
<reference evidence="8" key="1">
    <citation type="submission" date="2025-08" db="UniProtKB">
        <authorList>
            <consortium name="RefSeq"/>
        </authorList>
    </citation>
    <scope>IDENTIFICATION</scope>
</reference>
<gene>
    <name evidence="8" type="primary">MLN</name>
</gene>
<dbReference type="RefSeq" id="XP_030077539.1">
    <property type="nucleotide sequence ID" value="XM_030221679.1"/>
</dbReference>
<comment type="subcellular location">
    <subcellularLocation>
        <location evidence="1">Secreted</location>
    </subcellularLocation>
</comment>